<dbReference type="InterPro" id="IPR047200">
    <property type="entry name" value="MFS_YcaD-like"/>
</dbReference>
<evidence type="ECO:0000256" key="2">
    <source>
        <dbReference type="ARBA" id="ARBA00022989"/>
    </source>
</evidence>
<dbReference type="Proteomes" id="UP000265750">
    <property type="component" value="Unassembled WGS sequence"/>
</dbReference>
<dbReference type="GO" id="GO:0005886">
    <property type="term" value="C:plasma membrane"/>
    <property type="evidence" value="ECO:0007669"/>
    <property type="project" value="TreeGrafter"/>
</dbReference>
<evidence type="ECO:0000256" key="3">
    <source>
        <dbReference type="ARBA" id="ARBA00023136"/>
    </source>
</evidence>
<evidence type="ECO:0000313" key="7">
    <source>
        <dbReference type="Proteomes" id="UP000265750"/>
    </source>
</evidence>
<evidence type="ECO:0000256" key="1">
    <source>
        <dbReference type="ARBA" id="ARBA00022692"/>
    </source>
</evidence>
<reference evidence="7" key="1">
    <citation type="submission" date="2018-09" db="EMBL/GenBank/DDBJ databases">
        <authorList>
            <person name="Tuo L."/>
        </authorList>
    </citation>
    <scope>NUCLEOTIDE SEQUENCE [LARGE SCALE GENOMIC DNA]</scope>
    <source>
        <strain evidence="7">M2BS4Y-1</strain>
    </source>
</reference>
<organism evidence="6 7">
    <name type="scientific">Aureimonas flava</name>
    <dbReference type="NCBI Taxonomy" id="2320271"/>
    <lineage>
        <taxon>Bacteria</taxon>
        <taxon>Pseudomonadati</taxon>
        <taxon>Pseudomonadota</taxon>
        <taxon>Alphaproteobacteria</taxon>
        <taxon>Hyphomicrobiales</taxon>
        <taxon>Aurantimonadaceae</taxon>
        <taxon>Aureimonas</taxon>
    </lineage>
</organism>
<keyword evidence="2 4" id="KW-1133">Transmembrane helix</keyword>
<feature type="transmembrane region" description="Helical" evidence="4">
    <location>
        <begin position="62"/>
        <end position="82"/>
    </location>
</feature>
<feature type="transmembrane region" description="Helical" evidence="4">
    <location>
        <begin position="352"/>
        <end position="370"/>
    </location>
</feature>
<dbReference type="PROSITE" id="PS50850">
    <property type="entry name" value="MFS"/>
    <property type="match status" value="1"/>
</dbReference>
<comment type="caution">
    <text evidence="6">The sequence shown here is derived from an EMBL/GenBank/DDBJ whole genome shotgun (WGS) entry which is preliminary data.</text>
</comment>
<feature type="transmembrane region" description="Helical" evidence="4">
    <location>
        <begin position="229"/>
        <end position="252"/>
    </location>
</feature>
<evidence type="ECO:0000256" key="4">
    <source>
        <dbReference type="SAM" id="Phobius"/>
    </source>
</evidence>
<feature type="transmembrane region" description="Helical" evidence="4">
    <location>
        <begin position="382"/>
        <end position="400"/>
    </location>
</feature>
<feature type="transmembrane region" description="Helical" evidence="4">
    <location>
        <begin position="290"/>
        <end position="311"/>
    </location>
</feature>
<feature type="transmembrane region" description="Helical" evidence="4">
    <location>
        <begin position="258"/>
        <end position="278"/>
    </location>
</feature>
<accession>A0A3A1WPA6</accession>
<dbReference type="AlphaFoldDB" id="A0A3A1WPA6"/>
<name>A0A3A1WPA6_9HYPH</name>
<dbReference type="EMBL" id="QYRN01000002">
    <property type="protein sequence ID" value="RIY02575.1"/>
    <property type="molecule type" value="Genomic_DNA"/>
</dbReference>
<feature type="transmembrane region" description="Helical" evidence="4">
    <location>
        <begin position="94"/>
        <end position="113"/>
    </location>
</feature>
<dbReference type="CDD" id="cd17477">
    <property type="entry name" value="MFS_YcaD_like"/>
    <property type="match status" value="1"/>
</dbReference>
<keyword evidence="1 4" id="KW-0812">Transmembrane</keyword>
<feature type="transmembrane region" description="Helical" evidence="4">
    <location>
        <begin position="148"/>
        <end position="169"/>
    </location>
</feature>
<sequence>MSQSPMTLHLGSHPDRRDLAAVRSIMPLVLAIGIIASGNALLATTTSLSLALGHDSVEAVRVALTGYPLGFLIGCLTARSLISRNGHGRTFQGMAVLMACATALFFVVPDAMAWGALRLVNGFAMACAFTVAESWINLESGPRNRGSLLALYMVMSTLGMASGQSLINLGQPGDARLFIVAAAICLAAALPFAMHRRYHPAGRTHSAAGGAGEPDEQVSLATLLRTVPAVVVAAFQAGMANMNFAVLAPIYAAHTGHSAAVAAALVTCYSLGGFLIQLPMGWLSDRFDRSLILSGAAMTATASCLAIALFGGVSTPLLFALLLVYGAAGSVVYPVAIALAGQRFESRHIVSVSGRLLLVYAVGAVVAPAVCNELMARFEPGALFLLLGAAFLATALSSLAERMVGQRRARA</sequence>
<dbReference type="SUPFAM" id="SSF103473">
    <property type="entry name" value="MFS general substrate transporter"/>
    <property type="match status" value="1"/>
</dbReference>
<dbReference type="PANTHER" id="PTHR23521">
    <property type="entry name" value="TRANSPORTER MFS SUPERFAMILY"/>
    <property type="match status" value="1"/>
</dbReference>
<keyword evidence="7" id="KW-1185">Reference proteome</keyword>
<dbReference type="InterPro" id="IPR036259">
    <property type="entry name" value="MFS_trans_sf"/>
</dbReference>
<protein>
    <submittedName>
        <fullName evidence="6">MFS transporter</fullName>
    </submittedName>
</protein>
<evidence type="ECO:0000313" key="6">
    <source>
        <dbReference type="EMBL" id="RIY02575.1"/>
    </source>
</evidence>
<feature type="transmembrane region" description="Helical" evidence="4">
    <location>
        <begin position="119"/>
        <end position="136"/>
    </location>
</feature>
<feature type="transmembrane region" description="Helical" evidence="4">
    <location>
        <begin position="317"/>
        <end position="340"/>
    </location>
</feature>
<dbReference type="InterPro" id="IPR020846">
    <property type="entry name" value="MFS_dom"/>
</dbReference>
<keyword evidence="3 4" id="KW-0472">Membrane</keyword>
<feature type="transmembrane region" description="Helical" evidence="4">
    <location>
        <begin position="20"/>
        <end position="42"/>
    </location>
</feature>
<dbReference type="OrthoDB" id="9810614at2"/>
<dbReference type="Gene3D" id="1.20.1250.20">
    <property type="entry name" value="MFS general substrate transporter like domains"/>
    <property type="match status" value="2"/>
</dbReference>
<feature type="transmembrane region" description="Helical" evidence="4">
    <location>
        <begin position="175"/>
        <end position="194"/>
    </location>
</feature>
<proteinExistence type="predicted"/>
<dbReference type="GO" id="GO:0022857">
    <property type="term" value="F:transmembrane transporter activity"/>
    <property type="evidence" value="ECO:0007669"/>
    <property type="project" value="InterPro"/>
</dbReference>
<dbReference type="InterPro" id="IPR011701">
    <property type="entry name" value="MFS"/>
</dbReference>
<evidence type="ECO:0000259" key="5">
    <source>
        <dbReference type="PROSITE" id="PS50850"/>
    </source>
</evidence>
<feature type="domain" description="Major facilitator superfamily (MFS) profile" evidence="5">
    <location>
        <begin position="19"/>
        <end position="406"/>
    </location>
</feature>
<dbReference type="PANTHER" id="PTHR23521:SF3">
    <property type="entry name" value="MFS TRANSPORTER"/>
    <property type="match status" value="1"/>
</dbReference>
<gene>
    <name evidence="6" type="ORF">D3218_04185</name>
</gene>
<dbReference type="Pfam" id="PF07690">
    <property type="entry name" value="MFS_1"/>
    <property type="match status" value="2"/>
</dbReference>